<sequence length="81" mass="9230">MTLSSVAALPYIEKCIKDISDAKIKINEALEYHTQALPGINTGINKENSVESQRFLLEIDEHVEMLQRKLEQTLNYIKSLP</sequence>
<comment type="caution">
    <text evidence="1">The sequence shown here is derived from an EMBL/GenBank/DDBJ whole genome shotgun (WGS) entry which is preliminary data.</text>
</comment>
<accession>A0A6V8LX12</accession>
<dbReference type="RefSeq" id="WP_173086437.1">
    <property type="nucleotide sequence ID" value="NZ_BLTE01000017.1"/>
</dbReference>
<protein>
    <submittedName>
        <fullName evidence="1">Uncharacterized protein</fullName>
    </submittedName>
</protein>
<gene>
    <name evidence="1" type="ORF">NNJEOMEG_03293</name>
</gene>
<reference evidence="1 2" key="2">
    <citation type="submission" date="2020-05" db="EMBL/GenBank/DDBJ databases">
        <title>Draft genome sequence of Desulfovibrio sp. strainFSS-1.</title>
        <authorList>
            <person name="Shimoshige H."/>
            <person name="Kobayashi H."/>
            <person name="Maekawa T."/>
        </authorList>
    </citation>
    <scope>NUCLEOTIDE SEQUENCE [LARGE SCALE GENOMIC DNA]</scope>
    <source>
        <strain evidence="1 2">SIID29052-01</strain>
    </source>
</reference>
<evidence type="ECO:0000313" key="1">
    <source>
        <dbReference type="EMBL" id="GFK95430.1"/>
    </source>
</evidence>
<organism evidence="1 2">
    <name type="scientific">Fundidesulfovibrio magnetotacticus</name>
    <dbReference type="NCBI Taxonomy" id="2730080"/>
    <lineage>
        <taxon>Bacteria</taxon>
        <taxon>Pseudomonadati</taxon>
        <taxon>Thermodesulfobacteriota</taxon>
        <taxon>Desulfovibrionia</taxon>
        <taxon>Desulfovibrionales</taxon>
        <taxon>Desulfovibrionaceae</taxon>
        <taxon>Fundidesulfovibrio</taxon>
    </lineage>
</organism>
<dbReference type="EMBL" id="BLTE01000017">
    <property type="protein sequence ID" value="GFK95430.1"/>
    <property type="molecule type" value="Genomic_DNA"/>
</dbReference>
<dbReference type="AlphaFoldDB" id="A0A6V8LX12"/>
<name>A0A6V8LX12_9BACT</name>
<dbReference type="Proteomes" id="UP000494245">
    <property type="component" value="Unassembled WGS sequence"/>
</dbReference>
<keyword evidence="2" id="KW-1185">Reference proteome</keyword>
<proteinExistence type="predicted"/>
<reference evidence="1 2" key="1">
    <citation type="submission" date="2020-04" db="EMBL/GenBank/DDBJ databases">
        <authorList>
            <consortium name="Desulfovibrio sp. FSS-1 genome sequencing consortium"/>
            <person name="Shimoshige H."/>
            <person name="Kobayashi H."/>
            <person name="Maekawa T."/>
        </authorList>
    </citation>
    <scope>NUCLEOTIDE SEQUENCE [LARGE SCALE GENOMIC DNA]</scope>
    <source>
        <strain evidence="1 2">SIID29052-01</strain>
    </source>
</reference>
<evidence type="ECO:0000313" key="2">
    <source>
        <dbReference type="Proteomes" id="UP000494245"/>
    </source>
</evidence>